<dbReference type="PANTHER" id="PTHR42659">
    <property type="entry name" value="XANTHINE DEHYDROGENASE SUBUNIT C-RELATED"/>
    <property type="match status" value="1"/>
</dbReference>
<dbReference type="Gene3D" id="3.30.390.50">
    <property type="entry name" value="CO dehydrogenase flavoprotein, C-terminal domain"/>
    <property type="match status" value="1"/>
</dbReference>
<dbReference type="Pfam" id="PF03450">
    <property type="entry name" value="CO_deh_flav_C"/>
    <property type="match status" value="1"/>
</dbReference>
<gene>
    <name evidence="5" type="ORF">ATK30_6415</name>
</gene>
<evidence type="ECO:0000313" key="6">
    <source>
        <dbReference type="Proteomes" id="UP000233750"/>
    </source>
</evidence>
<feature type="domain" description="FAD-binding PCMH-type" evidence="4">
    <location>
        <begin position="1"/>
        <end position="177"/>
    </location>
</feature>
<dbReference type="InterPro" id="IPR016166">
    <property type="entry name" value="FAD-bd_PCMH"/>
</dbReference>
<dbReference type="SMART" id="SM01092">
    <property type="entry name" value="CO_deh_flav_C"/>
    <property type="match status" value="1"/>
</dbReference>
<dbReference type="Gene3D" id="3.30.43.10">
    <property type="entry name" value="Uridine Diphospho-n-acetylenolpyruvylglucosamine Reductase, domain 2"/>
    <property type="match status" value="1"/>
</dbReference>
<keyword evidence="2" id="KW-0274">FAD</keyword>
<protein>
    <submittedName>
        <fullName evidence="5">Carbon-monoxide dehydrogenase medium subunit/6-hydroxypseudooxynicotine dehydrogenase subunit alpha</fullName>
    </submittedName>
</protein>
<keyword evidence="1" id="KW-0285">Flavoprotein</keyword>
<dbReference type="InterPro" id="IPR016169">
    <property type="entry name" value="FAD-bd_PCMH_sub2"/>
</dbReference>
<dbReference type="InterPro" id="IPR005107">
    <property type="entry name" value="CO_DH_flav_C"/>
</dbReference>
<dbReference type="SUPFAM" id="SSF56176">
    <property type="entry name" value="FAD-binding/transporter-associated domain-like"/>
    <property type="match status" value="1"/>
</dbReference>
<evidence type="ECO:0000313" key="5">
    <source>
        <dbReference type="EMBL" id="PKV95493.1"/>
    </source>
</evidence>
<dbReference type="InterPro" id="IPR036683">
    <property type="entry name" value="CO_DH_flav_C_dom_sf"/>
</dbReference>
<dbReference type="PANTHER" id="PTHR42659:SF2">
    <property type="entry name" value="XANTHINE DEHYDROGENASE SUBUNIT C-RELATED"/>
    <property type="match status" value="1"/>
</dbReference>
<dbReference type="OrthoDB" id="9793944at2"/>
<dbReference type="SUPFAM" id="SSF55447">
    <property type="entry name" value="CO dehydrogenase flavoprotein C-terminal domain-like"/>
    <property type="match status" value="1"/>
</dbReference>
<accession>A0A2N3WNR4</accession>
<dbReference type="Pfam" id="PF00941">
    <property type="entry name" value="FAD_binding_5"/>
    <property type="match status" value="1"/>
</dbReference>
<dbReference type="Proteomes" id="UP000233750">
    <property type="component" value="Unassembled WGS sequence"/>
</dbReference>
<dbReference type="GO" id="GO:0016491">
    <property type="term" value="F:oxidoreductase activity"/>
    <property type="evidence" value="ECO:0007669"/>
    <property type="project" value="UniProtKB-KW"/>
</dbReference>
<dbReference type="AlphaFoldDB" id="A0A2N3WNR4"/>
<dbReference type="InterPro" id="IPR016167">
    <property type="entry name" value="FAD-bd_PCMH_sub1"/>
</dbReference>
<proteinExistence type="predicted"/>
<evidence type="ECO:0000259" key="4">
    <source>
        <dbReference type="PROSITE" id="PS51387"/>
    </source>
</evidence>
<sequence length="291" mass="30787">MKPPSFDYAVADSVESAVSHLREAGEDAKLLAGGQSLVPLMNFRLARPSLLVDVNRIPRLSDIVVDDDFVRIGALTRHHRLETSSTIAKHIPLLREAAGWIAHPQIRNRGTIGGSLAHADASAELPVVLLALDATVTVKSPDHDRHLAVGDLAVGHLVSSLNPDEMIVNVEVPRLPARTGCAFTEFARRHGDYAVGGAASVLTFDEAGICTRARITVLGGGATATRRDEAEAALVGTSVTSSDAQTAGHLASADLEPMPTLHGGSEYRRHIITAMVCRAVNTAASRARSTL</sequence>
<dbReference type="InterPro" id="IPR036318">
    <property type="entry name" value="FAD-bd_PCMH-like_sf"/>
</dbReference>
<dbReference type="EMBL" id="PJMY01000003">
    <property type="protein sequence ID" value="PKV95493.1"/>
    <property type="molecule type" value="Genomic_DNA"/>
</dbReference>
<name>A0A2N3WNR4_9PSEU</name>
<keyword evidence="6" id="KW-1185">Reference proteome</keyword>
<organism evidence="5 6">
    <name type="scientific">Amycolatopsis echigonensis</name>
    <dbReference type="NCBI Taxonomy" id="2576905"/>
    <lineage>
        <taxon>Bacteria</taxon>
        <taxon>Bacillati</taxon>
        <taxon>Actinomycetota</taxon>
        <taxon>Actinomycetes</taxon>
        <taxon>Pseudonocardiales</taxon>
        <taxon>Pseudonocardiaceae</taxon>
        <taxon>Amycolatopsis</taxon>
    </lineage>
</organism>
<keyword evidence="3" id="KW-0560">Oxidoreductase</keyword>
<evidence type="ECO:0000256" key="2">
    <source>
        <dbReference type="ARBA" id="ARBA00022827"/>
    </source>
</evidence>
<reference evidence="5 6" key="1">
    <citation type="submission" date="2017-12" db="EMBL/GenBank/DDBJ databases">
        <title>Sequencing the genomes of 1000 Actinobacteria strains.</title>
        <authorList>
            <person name="Klenk H.-P."/>
        </authorList>
    </citation>
    <scope>NUCLEOTIDE SEQUENCE [LARGE SCALE GENOMIC DNA]</scope>
    <source>
        <strain evidence="5 6">DSM 45165</strain>
    </source>
</reference>
<dbReference type="Gene3D" id="3.30.465.10">
    <property type="match status" value="1"/>
</dbReference>
<dbReference type="GO" id="GO:0071949">
    <property type="term" value="F:FAD binding"/>
    <property type="evidence" value="ECO:0007669"/>
    <property type="project" value="InterPro"/>
</dbReference>
<evidence type="ECO:0000256" key="1">
    <source>
        <dbReference type="ARBA" id="ARBA00022630"/>
    </source>
</evidence>
<comment type="caution">
    <text evidence="5">The sequence shown here is derived from an EMBL/GenBank/DDBJ whole genome shotgun (WGS) entry which is preliminary data.</text>
</comment>
<dbReference type="InterPro" id="IPR002346">
    <property type="entry name" value="Mopterin_DH_FAD-bd"/>
</dbReference>
<dbReference type="PROSITE" id="PS51387">
    <property type="entry name" value="FAD_PCMH"/>
    <property type="match status" value="1"/>
</dbReference>
<dbReference type="InterPro" id="IPR051312">
    <property type="entry name" value="Diverse_Substr_Oxidored"/>
</dbReference>
<evidence type="ECO:0000256" key="3">
    <source>
        <dbReference type="ARBA" id="ARBA00023002"/>
    </source>
</evidence>